<dbReference type="Proteomes" id="UP000020977">
    <property type="component" value="Unassembled WGS sequence"/>
</dbReference>
<name>A0A014KWB7_9BACT</name>
<protein>
    <submittedName>
        <fullName evidence="2">Uncharacterized protein</fullName>
    </submittedName>
</protein>
<keyword evidence="1" id="KW-0812">Transmembrane</keyword>
<comment type="caution">
    <text evidence="2">The sequence shown here is derived from an EMBL/GenBank/DDBJ whole genome shotgun (WGS) entry which is preliminary data.</text>
</comment>
<evidence type="ECO:0000313" key="2">
    <source>
        <dbReference type="EMBL" id="EXU61296.1"/>
    </source>
</evidence>
<dbReference type="AlphaFoldDB" id="A0A014KWB7"/>
<feature type="transmembrane region" description="Helical" evidence="1">
    <location>
        <begin position="24"/>
        <end position="45"/>
    </location>
</feature>
<proteinExistence type="predicted"/>
<organism evidence="2 3">
    <name type="scientific">Mesomycoplasma ovipneumoniae 14811</name>
    <dbReference type="NCBI Taxonomy" id="1188239"/>
    <lineage>
        <taxon>Bacteria</taxon>
        <taxon>Bacillati</taxon>
        <taxon>Mycoplasmatota</taxon>
        <taxon>Mycoplasmoidales</taxon>
        <taxon>Metamycoplasmataceae</taxon>
        <taxon>Mesomycoplasma</taxon>
    </lineage>
</organism>
<keyword evidence="1" id="KW-1133">Transmembrane helix</keyword>
<evidence type="ECO:0000256" key="1">
    <source>
        <dbReference type="SAM" id="Phobius"/>
    </source>
</evidence>
<keyword evidence="1" id="KW-0472">Membrane</keyword>
<sequence length="64" mass="7767">MWFSRVWQFDGKNALFSKYKYEKIPGFTGIFDVKTLIFTILKLTFCKKKKNAWSKKKLCYNNHH</sequence>
<evidence type="ECO:0000313" key="3">
    <source>
        <dbReference type="Proteomes" id="UP000020977"/>
    </source>
</evidence>
<reference evidence="2 3" key="1">
    <citation type="submission" date="2014-03" db="EMBL/GenBank/DDBJ databases">
        <title>Genome sequence of Mycoplasma ovipneumoniae strain 14811.</title>
        <authorList>
            <person name="Sirand-Pugnet P."/>
            <person name="Breton M."/>
            <person name="Dordet-Frisoni E."/>
            <person name="Baranowski E."/>
            <person name="Barre A."/>
            <person name="Couture C."/>
            <person name="Dupuy V."/>
            <person name="Gaurivaud P."/>
            <person name="Jacob D."/>
            <person name="Lemaitre C."/>
            <person name="Manso-Silvan L."/>
            <person name="Nikolski M."/>
            <person name="Nouvel L.-X."/>
            <person name="Poumarat F."/>
            <person name="Tardy F."/>
            <person name="Thebault P."/>
            <person name="Theil S."/>
            <person name="Citti C."/>
            <person name="Thiaucourt F."/>
            <person name="Blanchard A."/>
        </authorList>
    </citation>
    <scope>NUCLEOTIDE SEQUENCE [LARGE SCALE GENOMIC DNA]</scope>
    <source>
        <strain evidence="2 3">14811</strain>
    </source>
</reference>
<accession>A0A014KWB7</accession>
<gene>
    <name evidence="2" type="ORF">MOVI_1680</name>
</gene>
<dbReference type="EMBL" id="JFAD01000012">
    <property type="protein sequence ID" value="EXU61296.1"/>
    <property type="molecule type" value="Genomic_DNA"/>
</dbReference>